<reference evidence="2" key="1">
    <citation type="journal article" date="2013" name="Science">
        <title>Gene transfer from bacteria and archaea facilitated evolution of an extremophilic eukaryote.</title>
        <authorList>
            <person name="Schonknecht G."/>
            <person name="Chen W.H."/>
            <person name="Ternes C.M."/>
            <person name="Barbier G.G."/>
            <person name="Shrestha R.P."/>
            <person name="Stanke M."/>
            <person name="Brautigam A."/>
            <person name="Baker B.J."/>
            <person name="Banfield J.F."/>
            <person name="Garavito R.M."/>
            <person name="Carr K."/>
            <person name="Wilkerson C."/>
            <person name="Rensing S.A."/>
            <person name="Gagneul D."/>
            <person name="Dickenson N.E."/>
            <person name="Oesterhelt C."/>
            <person name="Lercher M.J."/>
            <person name="Weber A.P."/>
        </authorList>
    </citation>
    <scope>NUCLEOTIDE SEQUENCE [LARGE SCALE GENOMIC DNA]</scope>
    <source>
        <strain evidence="2">074W</strain>
    </source>
</reference>
<dbReference type="GeneID" id="17086292"/>
<protein>
    <submittedName>
        <fullName evidence="1">Uncharacterized protein</fullName>
    </submittedName>
</protein>
<dbReference type="Gramene" id="EME27378">
    <property type="protein sequence ID" value="EME27378"/>
    <property type="gene ID" value="Gasu_51040"/>
</dbReference>
<proteinExistence type="predicted"/>
<dbReference type="EMBL" id="KB454533">
    <property type="protein sequence ID" value="EME27378.1"/>
    <property type="molecule type" value="Genomic_DNA"/>
</dbReference>
<gene>
    <name evidence="1" type="ORF">Gasu_51040</name>
</gene>
<evidence type="ECO:0000313" key="1">
    <source>
        <dbReference type="EMBL" id="EME27378.1"/>
    </source>
</evidence>
<dbReference type="RefSeq" id="XP_005703898.1">
    <property type="nucleotide sequence ID" value="XM_005703841.1"/>
</dbReference>
<organism evidence="1 2">
    <name type="scientific">Galdieria sulphuraria</name>
    <name type="common">Red alga</name>
    <dbReference type="NCBI Taxonomy" id="130081"/>
    <lineage>
        <taxon>Eukaryota</taxon>
        <taxon>Rhodophyta</taxon>
        <taxon>Bangiophyceae</taxon>
        <taxon>Galdieriales</taxon>
        <taxon>Galdieriaceae</taxon>
        <taxon>Galdieria</taxon>
    </lineage>
</organism>
<dbReference type="AlphaFoldDB" id="M2XUS4"/>
<name>M2XUS4_GALSU</name>
<dbReference type="KEGG" id="gsl:Gasu_51040"/>
<dbReference type="Proteomes" id="UP000030680">
    <property type="component" value="Unassembled WGS sequence"/>
</dbReference>
<evidence type="ECO:0000313" key="2">
    <source>
        <dbReference type="Proteomes" id="UP000030680"/>
    </source>
</evidence>
<sequence length="68" mass="7898">MFLVYFLNIFLIIRFLLLRGLRKLSFSLFVPCFVSSKTDKHLTSVLFSVPFRVPVIYGERNKTGKILG</sequence>
<accession>M2XUS4</accession>
<keyword evidence="2" id="KW-1185">Reference proteome</keyword>